<dbReference type="AlphaFoldDB" id="A0A6I4ISS9"/>
<dbReference type="Proteomes" id="UP000431264">
    <property type="component" value="Unassembled WGS sequence"/>
</dbReference>
<sequence>MDFVEITSNNRFFELHPEKIAGVEYESSSIFFPKMIKGTKEDVLRVTGMINDKSKRIAIAKAKAKAIKMRIKLL</sequence>
<name>A0A6I4ISS9_9FLAO</name>
<evidence type="ECO:0000313" key="2">
    <source>
        <dbReference type="Proteomes" id="UP000431264"/>
    </source>
</evidence>
<dbReference type="RefSeq" id="WP_140998116.1">
    <property type="nucleotide sequence ID" value="NZ_VDCZ01000008.1"/>
</dbReference>
<keyword evidence="2" id="KW-1185">Reference proteome</keyword>
<protein>
    <submittedName>
        <fullName evidence="1">Uncharacterized protein</fullName>
    </submittedName>
</protein>
<evidence type="ECO:0000313" key="1">
    <source>
        <dbReference type="EMBL" id="MVO09737.1"/>
    </source>
</evidence>
<dbReference type="OrthoDB" id="1454155at2"/>
<comment type="caution">
    <text evidence="1">The sequence shown here is derived from an EMBL/GenBank/DDBJ whole genome shotgun (WGS) entry which is preliminary data.</text>
</comment>
<proteinExistence type="predicted"/>
<organism evidence="1 2">
    <name type="scientific">Flavobacterium profundi</name>
    <dbReference type="NCBI Taxonomy" id="1774945"/>
    <lineage>
        <taxon>Bacteria</taxon>
        <taxon>Pseudomonadati</taxon>
        <taxon>Bacteroidota</taxon>
        <taxon>Flavobacteriia</taxon>
        <taxon>Flavobacteriales</taxon>
        <taxon>Flavobacteriaceae</taxon>
        <taxon>Flavobacterium</taxon>
    </lineage>
</organism>
<accession>A0A6I4ISS9</accession>
<dbReference type="EMBL" id="WQLW01000008">
    <property type="protein sequence ID" value="MVO09737.1"/>
    <property type="molecule type" value="Genomic_DNA"/>
</dbReference>
<reference evidence="2" key="1">
    <citation type="submission" date="2019-05" db="EMBL/GenBank/DDBJ databases">
        <title>Flavobacterium profundi sp. nov., isolated from a deep-sea seamount.</title>
        <authorList>
            <person name="Zhang D.-C."/>
        </authorList>
    </citation>
    <scope>NUCLEOTIDE SEQUENCE [LARGE SCALE GENOMIC DNA]</scope>
    <source>
        <strain evidence="2">TP390</strain>
    </source>
</reference>
<gene>
    <name evidence="1" type="ORF">GOQ30_11265</name>
</gene>